<dbReference type="Gene3D" id="3.40.630.30">
    <property type="match status" value="1"/>
</dbReference>
<gene>
    <name evidence="2" type="ORF">E7512_04335</name>
</gene>
<dbReference type="InterPro" id="IPR045057">
    <property type="entry name" value="Gcn5-rel_NAT"/>
</dbReference>
<dbReference type="InterPro" id="IPR016181">
    <property type="entry name" value="Acyl_CoA_acyltransferase"/>
</dbReference>
<organism evidence="2 3">
    <name type="scientific">Faecalispora sporosphaeroides</name>
    <dbReference type="NCBI Taxonomy" id="1549"/>
    <lineage>
        <taxon>Bacteria</taxon>
        <taxon>Bacillati</taxon>
        <taxon>Bacillota</taxon>
        <taxon>Clostridia</taxon>
        <taxon>Eubacteriales</taxon>
        <taxon>Oscillospiraceae</taxon>
        <taxon>Faecalispora</taxon>
    </lineage>
</organism>
<protein>
    <submittedName>
        <fullName evidence="2">N-acetyltransferase</fullName>
    </submittedName>
</protein>
<dbReference type="PROSITE" id="PS51729">
    <property type="entry name" value="GNAT_YJDJ"/>
    <property type="match status" value="1"/>
</dbReference>
<dbReference type="InterPro" id="IPR031165">
    <property type="entry name" value="GNAT_YJDJ"/>
</dbReference>
<dbReference type="PANTHER" id="PTHR31435:SF9">
    <property type="entry name" value="PROTEIN NATD1"/>
    <property type="match status" value="1"/>
</dbReference>
<dbReference type="CDD" id="cd04301">
    <property type="entry name" value="NAT_SF"/>
    <property type="match status" value="1"/>
</dbReference>
<dbReference type="EMBL" id="SVNY01000002">
    <property type="protein sequence ID" value="MBE6832799.1"/>
    <property type="molecule type" value="Genomic_DNA"/>
</dbReference>
<proteinExistence type="predicted"/>
<feature type="domain" description="N-acetyltransferase" evidence="1">
    <location>
        <begin position="2"/>
        <end position="90"/>
    </location>
</feature>
<evidence type="ECO:0000259" key="1">
    <source>
        <dbReference type="PROSITE" id="PS51729"/>
    </source>
</evidence>
<evidence type="ECO:0000313" key="3">
    <source>
        <dbReference type="Proteomes" id="UP000754750"/>
    </source>
</evidence>
<reference evidence="2" key="1">
    <citation type="submission" date="2019-04" db="EMBL/GenBank/DDBJ databases">
        <title>Evolution of Biomass-Degrading Anaerobic Consortia Revealed by Metagenomics.</title>
        <authorList>
            <person name="Peng X."/>
        </authorList>
    </citation>
    <scope>NUCLEOTIDE SEQUENCE</scope>
    <source>
        <strain evidence="2">SIG551</strain>
    </source>
</reference>
<dbReference type="Proteomes" id="UP000754750">
    <property type="component" value="Unassembled WGS sequence"/>
</dbReference>
<accession>A0A928Q212</accession>
<dbReference type="Pfam" id="PF14542">
    <property type="entry name" value="Acetyltransf_CG"/>
    <property type="match status" value="1"/>
</dbReference>
<dbReference type="PANTHER" id="PTHR31435">
    <property type="entry name" value="PROTEIN NATD1"/>
    <property type="match status" value="1"/>
</dbReference>
<dbReference type="AlphaFoldDB" id="A0A928Q212"/>
<sequence length="97" mass="10599">MEFTKETNRIFAKDAAGKLIAEITFPNRSATTVDINHTFVDDSLRGQGIAGQLMLAAIDAIRAQGKKAIVTCPYAVGWFQKHPEFSALLDSEISSNK</sequence>
<name>A0A928Q212_9FIRM</name>
<evidence type="ECO:0000313" key="2">
    <source>
        <dbReference type="EMBL" id="MBE6832799.1"/>
    </source>
</evidence>
<dbReference type="SUPFAM" id="SSF55729">
    <property type="entry name" value="Acyl-CoA N-acyltransferases (Nat)"/>
    <property type="match status" value="1"/>
</dbReference>
<comment type="caution">
    <text evidence="2">The sequence shown here is derived from an EMBL/GenBank/DDBJ whole genome shotgun (WGS) entry which is preliminary data.</text>
</comment>